<reference evidence="3" key="1">
    <citation type="submission" date="2011-01" db="EMBL/GenBank/DDBJ databases">
        <title>Complete sequence of chromosome of Acidobacterium sp. MP5ACTX9.</title>
        <authorList>
            <consortium name="US DOE Joint Genome Institute"/>
            <person name="Lucas S."/>
            <person name="Copeland A."/>
            <person name="Lapidus A."/>
            <person name="Cheng J.-F."/>
            <person name="Goodwin L."/>
            <person name="Pitluck S."/>
            <person name="Teshima H."/>
            <person name="Detter J.C."/>
            <person name="Han C."/>
            <person name="Tapia R."/>
            <person name="Land M."/>
            <person name="Hauser L."/>
            <person name="Kyrpides N."/>
            <person name="Ivanova N."/>
            <person name="Ovchinnikova G."/>
            <person name="Pagani I."/>
            <person name="Rawat S.R."/>
            <person name="Mannisto M."/>
            <person name="Haggblom M.M."/>
            <person name="Woyke T."/>
        </authorList>
    </citation>
    <scope>NUCLEOTIDE SEQUENCE [LARGE SCALE GENOMIC DNA]</scope>
    <source>
        <strain evidence="3">MP5ACTX9</strain>
    </source>
</reference>
<dbReference type="Pfam" id="PF13302">
    <property type="entry name" value="Acetyltransf_3"/>
    <property type="match status" value="1"/>
</dbReference>
<evidence type="ECO:0000313" key="2">
    <source>
        <dbReference type="EMBL" id="ADW69788.1"/>
    </source>
</evidence>
<feature type="domain" description="N-acetyltransferase" evidence="1">
    <location>
        <begin position="16"/>
        <end position="187"/>
    </location>
</feature>
<accession>E8WXU3</accession>
<dbReference type="GO" id="GO:0016747">
    <property type="term" value="F:acyltransferase activity, transferring groups other than amino-acyl groups"/>
    <property type="evidence" value="ECO:0007669"/>
    <property type="project" value="InterPro"/>
</dbReference>
<dbReference type="eggNOG" id="COG1670">
    <property type="taxonomic scope" value="Bacteria"/>
</dbReference>
<keyword evidence="2" id="KW-0808">Transferase</keyword>
<keyword evidence="3" id="KW-1185">Reference proteome</keyword>
<name>E8WXU3_GRATM</name>
<dbReference type="KEGG" id="acm:AciX9_2764"/>
<dbReference type="EMBL" id="CP002480">
    <property type="protein sequence ID" value="ADW69788.1"/>
    <property type="molecule type" value="Genomic_DNA"/>
</dbReference>
<dbReference type="RefSeq" id="WP_013581103.1">
    <property type="nucleotide sequence ID" value="NC_015064.1"/>
</dbReference>
<dbReference type="STRING" id="1198114.AciX9_2764"/>
<gene>
    <name evidence="2" type="ordered locus">AciX9_2764</name>
</gene>
<dbReference type="PANTHER" id="PTHR43792">
    <property type="entry name" value="GNAT FAMILY, PUTATIVE (AFU_ORTHOLOGUE AFUA_3G00765)-RELATED-RELATED"/>
    <property type="match status" value="1"/>
</dbReference>
<dbReference type="PANTHER" id="PTHR43792:SF1">
    <property type="entry name" value="N-ACETYLTRANSFERASE DOMAIN-CONTAINING PROTEIN"/>
    <property type="match status" value="1"/>
</dbReference>
<dbReference type="SUPFAM" id="SSF55729">
    <property type="entry name" value="Acyl-CoA N-acyltransferases (Nat)"/>
    <property type="match status" value="1"/>
</dbReference>
<proteinExistence type="predicted"/>
<sequence length="195" mass="21878">MSNPLPQPFQFVTPRLILRPFEDRDRAPFIAMNLDPEVMQFFAAPFTPERSEESIARYHRQLLRDGFTFLTAEHAQTGAYVGIVGMQVMSTIVPNLPQPAVEIGWRLTRAAHGHGYATEAARAFVGHAFNTLHLPELVAITATSNQPSRHVMEKLGMTHRPELTFNHPMVPADHPHNQHVLYSLQNPNAEEAPCA</sequence>
<dbReference type="InterPro" id="IPR000182">
    <property type="entry name" value="GNAT_dom"/>
</dbReference>
<dbReference type="PROSITE" id="PS51186">
    <property type="entry name" value="GNAT"/>
    <property type="match status" value="1"/>
</dbReference>
<dbReference type="AlphaFoldDB" id="E8WXU3"/>
<protein>
    <submittedName>
        <fullName evidence="2">GCN5-related N-acetyltransferase</fullName>
    </submittedName>
</protein>
<evidence type="ECO:0000259" key="1">
    <source>
        <dbReference type="PROSITE" id="PS51186"/>
    </source>
</evidence>
<dbReference type="HOGENOM" id="CLU_013985_3_1_0"/>
<dbReference type="InterPro" id="IPR016181">
    <property type="entry name" value="Acyl_CoA_acyltransferase"/>
</dbReference>
<dbReference type="Proteomes" id="UP000000343">
    <property type="component" value="Chromosome"/>
</dbReference>
<dbReference type="PaxDb" id="1198114-AciX9_2764"/>
<dbReference type="Gene3D" id="3.40.630.30">
    <property type="match status" value="1"/>
</dbReference>
<organism evidence="3">
    <name type="scientific">Granulicella tundricola (strain ATCC BAA-1859 / DSM 23138 / MP5ACTX9)</name>
    <dbReference type="NCBI Taxonomy" id="1198114"/>
    <lineage>
        <taxon>Bacteria</taxon>
        <taxon>Pseudomonadati</taxon>
        <taxon>Acidobacteriota</taxon>
        <taxon>Terriglobia</taxon>
        <taxon>Terriglobales</taxon>
        <taxon>Acidobacteriaceae</taxon>
        <taxon>Granulicella</taxon>
    </lineage>
</organism>
<evidence type="ECO:0000313" key="3">
    <source>
        <dbReference type="Proteomes" id="UP000000343"/>
    </source>
</evidence>
<dbReference type="InterPro" id="IPR051531">
    <property type="entry name" value="N-acetyltransferase"/>
</dbReference>